<keyword evidence="1" id="KW-0472">Membrane</keyword>
<evidence type="ECO:0000259" key="2">
    <source>
        <dbReference type="Pfam" id="PF14317"/>
    </source>
</evidence>
<organism evidence="3 4">
    <name type="scientific">Alkalibacterium subtropicum</name>
    <dbReference type="NCBI Taxonomy" id="753702"/>
    <lineage>
        <taxon>Bacteria</taxon>
        <taxon>Bacillati</taxon>
        <taxon>Bacillota</taxon>
        <taxon>Bacilli</taxon>
        <taxon>Lactobacillales</taxon>
        <taxon>Carnobacteriaceae</taxon>
        <taxon>Alkalibacterium</taxon>
    </lineage>
</organism>
<accession>A0A1I1HEC1</accession>
<keyword evidence="4" id="KW-1185">Reference proteome</keyword>
<feature type="transmembrane region" description="Helical" evidence="1">
    <location>
        <begin position="73"/>
        <end position="91"/>
    </location>
</feature>
<evidence type="ECO:0000313" key="4">
    <source>
        <dbReference type="Proteomes" id="UP000199612"/>
    </source>
</evidence>
<dbReference type="STRING" id="753702.SAMN04488102_10441"/>
<sequence length="183" mass="21505">MTDFRKVIYKRERGDCMIINYEVNEEDFIQFNLHYIIDSPAQRKTYWFLRLLIPLMFSVLIYFIGTVLFSQPAIYWMIIATGFFGLGVLYFPDQYRKVILKQTRKMLSKGKKDGLFGEKTLTISEDAVTVTGDKAQEELKLKDIKRIEQYDDMILIYDSSRSAVIVPTRELSWDEVKIVATLK</sequence>
<protein>
    <submittedName>
        <fullName evidence="3">YcxB-like protein</fullName>
    </submittedName>
</protein>
<evidence type="ECO:0000313" key="3">
    <source>
        <dbReference type="EMBL" id="SFC22499.1"/>
    </source>
</evidence>
<reference evidence="4" key="1">
    <citation type="submission" date="2016-10" db="EMBL/GenBank/DDBJ databases">
        <authorList>
            <person name="Varghese N."/>
            <person name="Submissions S."/>
        </authorList>
    </citation>
    <scope>NUCLEOTIDE SEQUENCE [LARGE SCALE GENOMIC DNA]</scope>
    <source>
        <strain evidence="4">DSM 23664</strain>
    </source>
</reference>
<keyword evidence="1" id="KW-1133">Transmembrane helix</keyword>
<proteinExistence type="predicted"/>
<name>A0A1I1HEC1_9LACT</name>
<dbReference type="EMBL" id="FOLT01000004">
    <property type="protein sequence ID" value="SFC22499.1"/>
    <property type="molecule type" value="Genomic_DNA"/>
</dbReference>
<dbReference type="Pfam" id="PF14317">
    <property type="entry name" value="YcxB"/>
    <property type="match status" value="1"/>
</dbReference>
<keyword evidence="1" id="KW-0812">Transmembrane</keyword>
<feature type="transmembrane region" description="Helical" evidence="1">
    <location>
        <begin position="47"/>
        <end position="67"/>
    </location>
</feature>
<dbReference type="InterPro" id="IPR025588">
    <property type="entry name" value="YcxB-like_C"/>
</dbReference>
<gene>
    <name evidence="3" type="ORF">SAMN04488102_10441</name>
</gene>
<dbReference type="Proteomes" id="UP000199612">
    <property type="component" value="Unassembled WGS sequence"/>
</dbReference>
<evidence type="ECO:0000256" key="1">
    <source>
        <dbReference type="SAM" id="Phobius"/>
    </source>
</evidence>
<feature type="domain" description="YcxB-like C-terminal" evidence="2">
    <location>
        <begin position="123"/>
        <end position="174"/>
    </location>
</feature>
<dbReference type="AlphaFoldDB" id="A0A1I1HEC1"/>